<feature type="binding site" evidence="11">
    <location>
        <position position="460"/>
    </location>
    <ligand>
        <name>Mg(2+)</name>
        <dbReference type="ChEBI" id="CHEBI:18420"/>
    </ligand>
</feature>
<feature type="domain" description="Thiamine pyrophosphate enzyme TPP-binding" evidence="14">
    <location>
        <begin position="379"/>
        <end position="525"/>
    </location>
</feature>
<comment type="similarity">
    <text evidence="4 12">Belongs to the TPP enzyme family.</text>
</comment>
<comment type="cofactor">
    <cofactor evidence="11">
        <name>Mg(2+)</name>
        <dbReference type="ChEBI" id="CHEBI:18420"/>
    </cofactor>
    <text evidence="11">Binds 1 Mg(2+) per subunit.</text>
</comment>
<keyword evidence="6 11" id="KW-0479">Metal-binding</keyword>
<feature type="binding site" evidence="11">
    <location>
        <position position="458"/>
    </location>
    <ligand>
        <name>Mg(2+)</name>
        <dbReference type="ChEBI" id="CHEBI:18420"/>
    </ligand>
</feature>
<dbReference type="SUPFAM" id="SSF52518">
    <property type="entry name" value="Thiamin diphosphate-binding fold (THDP-binding)"/>
    <property type="match status" value="2"/>
</dbReference>
<keyword evidence="16" id="KW-0670">Pyruvate</keyword>
<dbReference type="GO" id="GO:0030976">
    <property type="term" value="F:thiamine pyrophosphate binding"/>
    <property type="evidence" value="ECO:0007669"/>
    <property type="project" value="InterPro"/>
</dbReference>
<dbReference type="InterPro" id="IPR011766">
    <property type="entry name" value="TPP_enzyme_TPP-bd"/>
</dbReference>
<dbReference type="InterPro" id="IPR012110">
    <property type="entry name" value="PDC/IPDC-like"/>
</dbReference>
<dbReference type="Gene3D" id="3.40.50.970">
    <property type="match status" value="2"/>
</dbReference>
<comment type="cofactor">
    <cofactor evidence="1">
        <name>a metal cation</name>
        <dbReference type="ChEBI" id="CHEBI:25213"/>
    </cofactor>
</comment>
<evidence type="ECO:0000256" key="4">
    <source>
        <dbReference type="ARBA" id="ARBA00007812"/>
    </source>
</evidence>
<evidence type="ECO:0000259" key="15">
    <source>
        <dbReference type="Pfam" id="PF02776"/>
    </source>
</evidence>
<evidence type="ECO:0000256" key="12">
    <source>
        <dbReference type="RuleBase" id="RU362132"/>
    </source>
</evidence>
<dbReference type="PIRSF" id="PIRSF036565">
    <property type="entry name" value="Pyruvt_ip_decrb"/>
    <property type="match status" value="1"/>
</dbReference>
<evidence type="ECO:0000256" key="9">
    <source>
        <dbReference type="ARBA" id="ARBA00023052"/>
    </source>
</evidence>
<dbReference type="InterPro" id="IPR012000">
    <property type="entry name" value="Thiamin_PyroP_enz_cen_dom"/>
</dbReference>
<dbReference type="InterPro" id="IPR029035">
    <property type="entry name" value="DHS-like_NAD/FAD-binding_dom"/>
</dbReference>
<dbReference type="PANTHER" id="PTHR43452">
    <property type="entry name" value="PYRUVATE DECARBOXYLASE"/>
    <property type="match status" value="1"/>
</dbReference>
<sequence length="548" mass="60852">MTVTVGEFLFQCLEREGMTEIFGVPGDFNFPLLDTLEGYEGIDLIDNRNELNAGYAADGYAHVKGMAALITTFDVGELSASNAIAGAYSENIPLIHIVGSPDSNDQKAERKIHHSLMNGDFDVFRKVHEHITAYAVKITADNAGIEIPRAIRIAKENKKPVYLDFPMDQVLEPVGPSKDEENEEGTDSEPLHAALEQAKQQLDQAGNTVLLVDFNTLRYDLESHVQALAEKMNVPVAQMLQGKSGFDEEHPQYIGMYAGALGDQDVRAKVEEADCIIAVGLLWSDFNMAKYTADLDTEKMIVVHPRSMAVAEREYENIYAVDALKALQEWDYREEGAVERITSIYDEVVGAPEEKLAAATYYPRFQNMLKQDDVMIIDTGTLSYGMSQVRLPSGALFISHGAWQSIGYATPAALGAAIAADERRVLLFIGEGALQFTVQELSSLIENGCKPIIFILNNQGYTIERYLNIDHPYADYNDIPRWDHMTLAAGFAGGRDLFKTEVRTNGELDEAIQQAEQYDGMSLVELIVTDPMDAPEYLHNLRENEKEG</sequence>
<evidence type="ECO:0000256" key="8">
    <source>
        <dbReference type="ARBA" id="ARBA00022842"/>
    </source>
</evidence>
<dbReference type="InterPro" id="IPR047213">
    <property type="entry name" value="TPP_PYR_PDC_IPDC-like"/>
</dbReference>
<evidence type="ECO:0000256" key="6">
    <source>
        <dbReference type="ARBA" id="ARBA00022723"/>
    </source>
</evidence>
<dbReference type="RefSeq" id="WP_090397090.1">
    <property type="nucleotide sequence ID" value="NZ_FNEN01000004.1"/>
</dbReference>
<evidence type="ECO:0000256" key="11">
    <source>
        <dbReference type="PIRSR" id="PIRSR036565-2"/>
    </source>
</evidence>
<keyword evidence="10" id="KW-0456">Lyase</keyword>
<evidence type="ECO:0000259" key="14">
    <source>
        <dbReference type="Pfam" id="PF02775"/>
    </source>
</evidence>
<dbReference type="GO" id="GO:0000287">
    <property type="term" value="F:magnesium ion binding"/>
    <property type="evidence" value="ECO:0007669"/>
    <property type="project" value="InterPro"/>
</dbReference>
<comment type="cofactor">
    <cofactor evidence="2">
        <name>thiamine diphosphate</name>
        <dbReference type="ChEBI" id="CHEBI:58937"/>
    </cofactor>
</comment>
<keyword evidence="9 12" id="KW-0786">Thiamine pyrophosphate</keyword>
<dbReference type="InterPro" id="IPR012001">
    <property type="entry name" value="Thiamin_PyroP_enz_TPP-bd_dom"/>
</dbReference>
<keyword evidence="17" id="KW-1185">Reference proteome</keyword>
<dbReference type="OrthoDB" id="4494979at2"/>
<dbReference type="InterPro" id="IPR029061">
    <property type="entry name" value="THDP-binding"/>
</dbReference>
<evidence type="ECO:0000259" key="13">
    <source>
        <dbReference type="Pfam" id="PF00205"/>
    </source>
</evidence>
<evidence type="ECO:0000256" key="5">
    <source>
        <dbReference type="ARBA" id="ARBA00020054"/>
    </source>
</evidence>
<dbReference type="GO" id="GO:0005829">
    <property type="term" value="C:cytosol"/>
    <property type="evidence" value="ECO:0007669"/>
    <property type="project" value="TreeGrafter"/>
</dbReference>
<reference evidence="16 17" key="1">
    <citation type="submission" date="2016-10" db="EMBL/GenBank/DDBJ databases">
        <authorList>
            <person name="de Groot N.N."/>
        </authorList>
    </citation>
    <scope>NUCLEOTIDE SEQUENCE [LARGE SCALE GENOMIC DNA]</scope>
    <source>
        <strain evidence="16 17">DSM 21771</strain>
    </source>
</reference>
<name>A0A1G8M936_9BACI</name>
<evidence type="ECO:0000256" key="2">
    <source>
        <dbReference type="ARBA" id="ARBA00001964"/>
    </source>
</evidence>
<dbReference type="AlphaFoldDB" id="A0A1G8M936"/>
<dbReference type="SUPFAM" id="SSF52467">
    <property type="entry name" value="DHS-like NAD/FAD-binding domain"/>
    <property type="match status" value="1"/>
</dbReference>
<evidence type="ECO:0000256" key="10">
    <source>
        <dbReference type="ARBA" id="ARBA00023239"/>
    </source>
</evidence>
<dbReference type="Pfam" id="PF00205">
    <property type="entry name" value="TPP_enzyme_M"/>
    <property type="match status" value="1"/>
</dbReference>
<evidence type="ECO:0000313" key="17">
    <source>
        <dbReference type="Proteomes" id="UP000198853"/>
    </source>
</evidence>
<dbReference type="Gene3D" id="3.40.50.1220">
    <property type="entry name" value="TPP-binding domain"/>
    <property type="match status" value="1"/>
</dbReference>
<gene>
    <name evidence="16" type="ORF">SAMN04488123_10413</name>
</gene>
<dbReference type="FunFam" id="3.40.50.970:FF:000024">
    <property type="entry name" value="Pyruvate decarboxylase isozyme"/>
    <property type="match status" value="1"/>
</dbReference>
<protein>
    <recommendedName>
        <fullName evidence="5">Alpha-keto-acid decarboxylase</fullName>
    </recommendedName>
</protein>
<dbReference type="GO" id="GO:0000949">
    <property type="term" value="P:aromatic amino acid family catabolic process to alcohol via Ehrlich pathway"/>
    <property type="evidence" value="ECO:0007669"/>
    <property type="project" value="TreeGrafter"/>
</dbReference>
<dbReference type="InterPro" id="IPR047214">
    <property type="entry name" value="TPP_PDC_IPDC"/>
</dbReference>
<evidence type="ECO:0000256" key="3">
    <source>
        <dbReference type="ARBA" id="ARBA00002938"/>
    </source>
</evidence>
<keyword evidence="8 11" id="KW-0460">Magnesium</keyword>
<evidence type="ECO:0000313" key="16">
    <source>
        <dbReference type="EMBL" id="SDI63870.1"/>
    </source>
</evidence>
<dbReference type="GO" id="GO:0004737">
    <property type="term" value="F:pyruvate decarboxylase activity"/>
    <property type="evidence" value="ECO:0007669"/>
    <property type="project" value="TreeGrafter"/>
</dbReference>
<feature type="domain" description="Thiamine pyrophosphate enzyme central" evidence="13">
    <location>
        <begin position="195"/>
        <end position="314"/>
    </location>
</feature>
<organism evidence="16 17">
    <name type="scientific">Natribacillus halophilus</name>
    <dbReference type="NCBI Taxonomy" id="549003"/>
    <lineage>
        <taxon>Bacteria</taxon>
        <taxon>Bacillati</taxon>
        <taxon>Bacillota</taxon>
        <taxon>Bacilli</taxon>
        <taxon>Bacillales</taxon>
        <taxon>Bacillaceae</taxon>
        <taxon>Natribacillus</taxon>
    </lineage>
</organism>
<comment type="function">
    <text evidence="3">Decarboxylates branched-chain and aromatic alpha-keto acids to aldehydes.</text>
</comment>
<accession>A0A1G8M936</accession>
<dbReference type="CDD" id="cd07038">
    <property type="entry name" value="TPP_PYR_PDC_IPDC_like"/>
    <property type="match status" value="1"/>
</dbReference>
<dbReference type="Pfam" id="PF02775">
    <property type="entry name" value="TPP_enzyme_C"/>
    <property type="match status" value="1"/>
</dbReference>
<proteinExistence type="inferred from homology"/>
<feature type="domain" description="Thiamine pyrophosphate enzyme N-terminal TPP-binding" evidence="15">
    <location>
        <begin position="4"/>
        <end position="114"/>
    </location>
</feature>
<dbReference type="Proteomes" id="UP000198853">
    <property type="component" value="Unassembled WGS sequence"/>
</dbReference>
<keyword evidence="7" id="KW-0210">Decarboxylase</keyword>
<dbReference type="EMBL" id="FNEN01000004">
    <property type="protein sequence ID" value="SDI63870.1"/>
    <property type="molecule type" value="Genomic_DNA"/>
</dbReference>
<dbReference type="CDD" id="cd02005">
    <property type="entry name" value="TPP_PDC_IPDC"/>
    <property type="match status" value="1"/>
</dbReference>
<dbReference type="Pfam" id="PF02776">
    <property type="entry name" value="TPP_enzyme_N"/>
    <property type="match status" value="1"/>
</dbReference>
<evidence type="ECO:0000256" key="7">
    <source>
        <dbReference type="ARBA" id="ARBA00022793"/>
    </source>
</evidence>
<dbReference type="PANTHER" id="PTHR43452:SF30">
    <property type="entry name" value="PYRUVATE DECARBOXYLASE ISOZYME 1-RELATED"/>
    <property type="match status" value="1"/>
</dbReference>
<evidence type="ECO:0000256" key="1">
    <source>
        <dbReference type="ARBA" id="ARBA00001920"/>
    </source>
</evidence>